<dbReference type="HOGENOM" id="CLU_2861921_0_0_10"/>
<sequence length="64" mass="6923">MKKERKLKLEVNKVSVSNLNNTLGGGSDLVSSVNFPCVITTVRHTIPGLNCKTFLTASDSAERC</sequence>
<proteinExistence type="predicted"/>
<dbReference type="AlphaFoldDB" id="A9E3C9"/>
<accession>A9E3C9</accession>
<name>A9E3C9_9FLAO</name>
<dbReference type="OrthoDB" id="1461580at2"/>
<dbReference type="STRING" id="391587.KAOT1_11241"/>
<protein>
    <submittedName>
        <fullName evidence="1">Uncharacterized protein</fullName>
    </submittedName>
</protein>
<evidence type="ECO:0000313" key="1">
    <source>
        <dbReference type="EMBL" id="EDP95494.1"/>
    </source>
</evidence>
<keyword evidence="2" id="KW-1185">Reference proteome</keyword>
<gene>
    <name evidence="1" type="ORF">KAOT1_11241</name>
</gene>
<dbReference type="RefSeq" id="WP_007094799.1">
    <property type="nucleotide sequence ID" value="NZ_CP142125.1"/>
</dbReference>
<dbReference type="Proteomes" id="UP000002945">
    <property type="component" value="Unassembled WGS sequence"/>
</dbReference>
<reference evidence="1 2" key="1">
    <citation type="journal article" date="2011" name="J. Bacteriol.">
        <title>Genome sequence of the algicidal bacterium Kordia algicida OT-1.</title>
        <authorList>
            <person name="Lee H.S."/>
            <person name="Kang S.G."/>
            <person name="Kwon K.K."/>
            <person name="Lee J.H."/>
            <person name="Kim S.J."/>
        </authorList>
    </citation>
    <scope>NUCLEOTIDE SEQUENCE [LARGE SCALE GENOMIC DNA]</scope>
    <source>
        <strain evidence="1 2">OT-1</strain>
    </source>
</reference>
<dbReference type="EMBL" id="ABIB01000008">
    <property type="protein sequence ID" value="EDP95494.1"/>
    <property type="molecule type" value="Genomic_DNA"/>
</dbReference>
<comment type="caution">
    <text evidence="1">The sequence shown here is derived from an EMBL/GenBank/DDBJ whole genome shotgun (WGS) entry which is preliminary data.</text>
</comment>
<organism evidence="1 2">
    <name type="scientific">Kordia algicida OT-1</name>
    <dbReference type="NCBI Taxonomy" id="391587"/>
    <lineage>
        <taxon>Bacteria</taxon>
        <taxon>Pseudomonadati</taxon>
        <taxon>Bacteroidota</taxon>
        <taxon>Flavobacteriia</taxon>
        <taxon>Flavobacteriales</taxon>
        <taxon>Flavobacteriaceae</taxon>
        <taxon>Kordia</taxon>
    </lineage>
</organism>
<evidence type="ECO:0000313" key="2">
    <source>
        <dbReference type="Proteomes" id="UP000002945"/>
    </source>
</evidence>